<dbReference type="AlphaFoldDB" id="A0A6P7XCR6"/>
<evidence type="ECO:0000259" key="5">
    <source>
        <dbReference type="PROSITE" id="PS50041"/>
    </source>
</evidence>
<feature type="domain" description="C-type lectin" evidence="5">
    <location>
        <begin position="325"/>
        <end position="440"/>
    </location>
</feature>
<gene>
    <name evidence="7" type="primary">LOC115466322</name>
</gene>
<sequence>MNRNEYSSSDELRKDMHKENREEEAMRQSALDIYEVPMEKGRDKKPIALFCVLLIISLLLLLILIIVSFVKLSKVTEDVKILHSKYSDSISNVSLELTEVKQTDLSRINEMFAELQKTLVSKVTEDMKMLHSEYSDSIRNVSLELTEVKQTDLSRINKMFAELQETLVSKVTEDMKMLHSEYSDSIRNVSLELTEVKQTDLSRINKMFAELQETLVSKVTEDMKMLHSEYSDSIRNVSLELTEVKQTDLSRINKMFAELQETLVSKVTEDMKMLHSEYSDSIRNVSLELTEVKQTDLSRINKMFAELQETLGSICNACPYGWKWFNGSCYSFSEANKNWEGARISCNDRDSHLVIINNKDEQSFLSTNIGSENYWIGLNDKDKEGDWRWVDRSPLSFTFWLNGEPNNHNEEDCAHLVYNAATKAQWNDINCDNTFRWICEKRTLCNFGVPGSSG</sequence>
<dbReference type="PROSITE" id="PS00615">
    <property type="entry name" value="C_TYPE_LECTIN_1"/>
    <property type="match status" value="1"/>
</dbReference>
<dbReference type="PROSITE" id="PS50041">
    <property type="entry name" value="C_TYPE_LECTIN_2"/>
    <property type="match status" value="1"/>
</dbReference>
<dbReference type="Gene3D" id="3.10.100.10">
    <property type="entry name" value="Mannose-Binding Protein A, subunit A"/>
    <property type="match status" value="1"/>
</dbReference>
<name>A0A6P7XCR6_9AMPH</name>
<keyword evidence="4" id="KW-0472">Membrane</keyword>
<keyword evidence="1" id="KW-0430">Lectin</keyword>
<dbReference type="InterPro" id="IPR033989">
    <property type="entry name" value="CD209-like_CTLD"/>
</dbReference>
<evidence type="ECO:0000256" key="3">
    <source>
        <dbReference type="SAM" id="MobiDB-lite"/>
    </source>
</evidence>
<reference evidence="7" key="1">
    <citation type="submission" date="2025-08" db="UniProtKB">
        <authorList>
            <consortium name="RefSeq"/>
        </authorList>
    </citation>
    <scope>IDENTIFICATION</scope>
</reference>
<dbReference type="SMART" id="SM00034">
    <property type="entry name" value="CLECT"/>
    <property type="match status" value="1"/>
</dbReference>
<proteinExistence type="predicted"/>
<keyword evidence="6" id="KW-1185">Reference proteome</keyword>
<keyword evidence="4" id="KW-0812">Transmembrane</keyword>
<dbReference type="CDD" id="cd03590">
    <property type="entry name" value="CLECT_DC-SIGN_like"/>
    <property type="match status" value="1"/>
</dbReference>
<dbReference type="Proteomes" id="UP000515156">
    <property type="component" value="Chromosome 3"/>
</dbReference>
<dbReference type="SUPFAM" id="SSF56436">
    <property type="entry name" value="C-type lectin-like"/>
    <property type="match status" value="1"/>
</dbReference>
<keyword evidence="2" id="KW-1015">Disulfide bond</keyword>
<accession>A0A6P7XCR6</accession>
<dbReference type="InterPro" id="IPR001304">
    <property type="entry name" value="C-type_lectin-like"/>
</dbReference>
<evidence type="ECO:0000313" key="7">
    <source>
        <dbReference type="RefSeq" id="XP_030053357.1"/>
    </source>
</evidence>
<evidence type="ECO:0000313" key="6">
    <source>
        <dbReference type="Proteomes" id="UP000515156"/>
    </source>
</evidence>
<dbReference type="PANTHER" id="PTHR22803">
    <property type="entry name" value="MANNOSE, PHOSPHOLIPASE, LECTIN RECEPTOR RELATED"/>
    <property type="match status" value="1"/>
</dbReference>
<dbReference type="InterPro" id="IPR050111">
    <property type="entry name" value="C-type_lectin/snaclec_domain"/>
</dbReference>
<dbReference type="Pfam" id="PF00059">
    <property type="entry name" value="Lectin_C"/>
    <property type="match status" value="1"/>
</dbReference>
<dbReference type="InterPro" id="IPR016187">
    <property type="entry name" value="CTDL_fold"/>
</dbReference>
<dbReference type="InterPro" id="IPR016186">
    <property type="entry name" value="C-type_lectin-like/link_sf"/>
</dbReference>
<evidence type="ECO:0000256" key="4">
    <source>
        <dbReference type="SAM" id="Phobius"/>
    </source>
</evidence>
<feature type="transmembrane region" description="Helical" evidence="4">
    <location>
        <begin position="47"/>
        <end position="70"/>
    </location>
</feature>
<protein>
    <submittedName>
        <fullName evidence="7">CD209 antigen-like protein B isoform X4</fullName>
    </submittedName>
</protein>
<feature type="region of interest" description="Disordered" evidence="3">
    <location>
        <begin position="1"/>
        <end position="24"/>
    </location>
</feature>
<evidence type="ECO:0000256" key="2">
    <source>
        <dbReference type="ARBA" id="ARBA00023157"/>
    </source>
</evidence>
<dbReference type="RefSeq" id="XP_030053357.1">
    <property type="nucleotide sequence ID" value="XM_030197497.1"/>
</dbReference>
<keyword evidence="4" id="KW-1133">Transmembrane helix</keyword>
<evidence type="ECO:0000256" key="1">
    <source>
        <dbReference type="ARBA" id="ARBA00022734"/>
    </source>
</evidence>
<feature type="compositionally biased region" description="Basic and acidic residues" evidence="3">
    <location>
        <begin position="10"/>
        <end position="24"/>
    </location>
</feature>
<dbReference type="GeneID" id="115466322"/>
<dbReference type="InterPro" id="IPR018378">
    <property type="entry name" value="C-type_lectin_CS"/>
</dbReference>
<organism evidence="6 7">
    <name type="scientific">Microcaecilia unicolor</name>
    <dbReference type="NCBI Taxonomy" id="1415580"/>
    <lineage>
        <taxon>Eukaryota</taxon>
        <taxon>Metazoa</taxon>
        <taxon>Chordata</taxon>
        <taxon>Craniata</taxon>
        <taxon>Vertebrata</taxon>
        <taxon>Euteleostomi</taxon>
        <taxon>Amphibia</taxon>
        <taxon>Gymnophiona</taxon>
        <taxon>Siphonopidae</taxon>
        <taxon>Microcaecilia</taxon>
    </lineage>
</organism>
<dbReference type="GO" id="GO:0030246">
    <property type="term" value="F:carbohydrate binding"/>
    <property type="evidence" value="ECO:0007669"/>
    <property type="project" value="UniProtKB-KW"/>
</dbReference>